<feature type="transmembrane region" description="Helical" evidence="1">
    <location>
        <begin position="41"/>
        <end position="68"/>
    </location>
</feature>
<gene>
    <name evidence="2" type="ORF">SPARVUS_LOCUS14984021</name>
</gene>
<keyword evidence="1" id="KW-0472">Membrane</keyword>
<dbReference type="InterPro" id="IPR048412">
    <property type="entry name" value="Htt_bridge"/>
</dbReference>
<evidence type="ECO:0000256" key="1">
    <source>
        <dbReference type="SAM" id="Phobius"/>
    </source>
</evidence>
<keyword evidence="1" id="KW-1133">Transmembrane helix</keyword>
<dbReference type="PANTHER" id="PTHR10170:SF10">
    <property type="entry name" value="HUNTINGTIN"/>
    <property type="match status" value="1"/>
</dbReference>
<proteinExistence type="predicted"/>
<comment type="caution">
    <text evidence="2">The sequence shown here is derived from an EMBL/GenBank/DDBJ whole genome shotgun (WGS) entry which is preliminary data.</text>
</comment>
<protein>
    <recommendedName>
        <fullName evidence="4">Huntingtin</fullName>
    </recommendedName>
</protein>
<keyword evidence="3" id="KW-1185">Reference proteome</keyword>
<accession>A0ABN9GWX3</accession>
<evidence type="ECO:0000313" key="2">
    <source>
        <dbReference type="EMBL" id="CAI9613975.1"/>
    </source>
</evidence>
<evidence type="ECO:0000313" key="3">
    <source>
        <dbReference type="Proteomes" id="UP001162483"/>
    </source>
</evidence>
<keyword evidence="1" id="KW-0812">Transmembrane</keyword>
<dbReference type="EMBL" id="CATNWA010019579">
    <property type="protein sequence ID" value="CAI9613975.1"/>
    <property type="molecule type" value="Genomic_DNA"/>
</dbReference>
<name>A0ABN9GWX3_9NEOB</name>
<dbReference type="PANTHER" id="PTHR10170">
    <property type="entry name" value="HUNTINGTON DISEASE PROTEIN"/>
    <property type="match status" value="1"/>
</dbReference>
<evidence type="ECO:0008006" key="4">
    <source>
        <dbReference type="Google" id="ProtNLM"/>
    </source>
</evidence>
<reference evidence="2" key="1">
    <citation type="submission" date="2023-05" db="EMBL/GenBank/DDBJ databases">
        <authorList>
            <person name="Stuckert A."/>
        </authorList>
    </citation>
    <scope>NUCLEOTIDE SEQUENCE</scope>
</reference>
<dbReference type="Pfam" id="PF20925">
    <property type="entry name" value="Htt_bridge"/>
    <property type="match status" value="1"/>
</dbReference>
<dbReference type="Proteomes" id="UP001162483">
    <property type="component" value="Unassembled WGS sequence"/>
</dbReference>
<dbReference type="InterPro" id="IPR028426">
    <property type="entry name" value="Huntingtin_fam"/>
</dbReference>
<organism evidence="2 3">
    <name type="scientific">Staurois parvus</name>
    <dbReference type="NCBI Taxonomy" id="386267"/>
    <lineage>
        <taxon>Eukaryota</taxon>
        <taxon>Metazoa</taxon>
        <taxon>Chordata</taxon>
        <taxon>Craniata</taxon>
        <taxon>Vertebrata</taxon>
        <taxon>Euteleostomi</taxon>
        <taxon>Amphibia</taxon>
        <taxon>Batrachia</taxon>
        <taxon>Anura</taxon>
        <taxon>Neobatrachia</taxon>
        <taxon>Ranoidea</taxon>
        <taxon>Ranidae</taxon>
        <taxon>Staurois</taxon>
    </lineage>
</organism>
<sequence length="306" mass="34784">MLSKQQMHIDSHDALGVLNTLFETLAPSSLRPVDMLLRSMFVIPYTMASVSTVQLWISGILAILRVLISQSTEDIVLSRIQELSFSPLLISCQNIAKLRERDYTQQSTENCAEQSQEKAPPEETFSRFLLQLVGILLEDIVHKELKVDLTEQQHTFYCQQLGTLLMCLVHIFKSGTFRRITNAATRLFKGDGDSGNYYYTLESLSDLVESMFPTHPSLVLLWCQFLLLIDYTNYNWWSEVHQTLKRNSLSSTKLLLSPQMSTDSDEPEQESKLGMCNREIVRRGAPSSCSVIMCVRTCMIQSILPG</sequence>